<dbReference type="Pfam" id="PF07253">
    <property type="entry name" value="Gypsy"/>
    <property type="match status" value="1"/>
</dbReference>
<reference evidence="1" key="1">
    <citation type="submission" date="2015-06" db="EMBL/GenBank/DDBJ databases">
        <authorList>
            <person name="Hoefler B.C."/>
            <person name="Straight P.D."/>
        </authorList>
    </citation>
    <scope>NUCLEOTIDE SEQUENCE</scope>
</reference>
<accession>A0A0K8UK55</accession>
<evidence type="ECO:0000313" key="1">
    <source>
        <dbReference type="EMBL" id="JAI27069.1"/>
    </source>
</evidence>
<dbReference type="InterPro" id="IPR009882">
    <property type="entry name" value="Gypsy"/>
</dbReference>
<evidence type="ECO:0008006" key="2">
    <source>
        <dbReference type="Google" id="ProtNLM"/>
    </source>
</evidence>
<name>A0A0K8UK55_BACLA</name>
<protein>
    <recommendedName>
        <fullName evidence="2">Retrovirus-related Pol polyprotein from transposon gypsy</fullName>
    </recommendedName>
</protein>
<proteinExistence type="predicted"/>
<dbReference type="EMBL" id="GDHF01025245">
    <property type="protein sequence ID" value="JAI27069.1"/>
    <property type="molecule type" value="Transcribed_RNA"/>
</dbReference>
<sequence length="177" mass="20441">GIRNKCKEYNSIKICNNKNIIDISNTTCVPRLLKSKPAECILINNQHIPSVENISPGIILLNQYNGTVKIDSQSIHLSGSYAVEYHNSTVCIENQTYSFNEKFTSKPLAAILQPNKPSFQEEEILSLEMMKELHLNNTHHLEKLKNSPHCSFNYQFFAHNHLHDVHNRNYHHFESKK</sequence>
<feature type="non-terminal residue" evidence="1">
    <location>
        <position position="1"/>
    </location>
</feature>
<organism evidence="1">
    <name type="scientific">Bactrocera latifrons</name>
    <name type="common">Malaysian fruit fly</name>
    <name type="synonym">Chaetodacus latifrons</name>
    <dbReference type="NCBI Taxonomy" id="174628"/>
    <lineage>
        <taxon>Eukaryota</taxon>
        <taxon>Metazoa</taxon>
        <taxon>Ecdysozoa</taxon>
        <taxon>Arthropoda</taxon>
        <taxon>Hexapoda</taxon>
        <taxon>Insecta</taxon>
        <taxon>Pterygota</taxon>
        <taxon>Neoptera</taxon>
        <taxon>Endopterygota</taxon>
        <taxon>Diptera</taxon>
        <taxon>Brachycera</taxon>
        <taxon>Muscomorpha</taxon>
        <taxon>Tephritoidea</taxon>
        <taxon>Tephritidae</taxon>
        <taxon>Bactrocera</taxon>
        <taxon>Bactrocera</taxon>
    </lineage>
</organism>
<dbReference type="AlphaFoldDB" id="A0A0K8UK55"/>
<gene>
    <name evidence="1" type="ORF">c1_g1_i1</name>
</gene>